<sequence length="55" mass="5949">MALDEPHADDELKEINGINVAIDPIIKDQTEGVILNVKESNGEKGLVLEGIEDCC</sequence>
<dbReference type="Proteomes" id="UP000799092">
    <property type="component" value="Unassembled WGS sequence"/>
</dbReference>
<name>A0A6A8DD04_9BACI</name>
<evidence type="ECO:0000313" key="1">
    <source>
        <dbReference type="EMBL" id="MRH43553.1"/>
    </source>
</evidence>
<proteinExistence type="predicted"/>
<reference evidence="1" key="1">
    <citation type="submission" date="2019-11" db="EMBL/GenBank/DDBJ databases">
        <authorList>
            <person name="Li J."/>
        </authorList>
    </citation>
    <scope>NUCLEOTIDE SEQUENCE</scope>
    <source>
        <strain evidence="1">B6B</strain>
    </source>
</reference>
<organism evidence="1 2">
    <name type="scientific">Aquibacillus halophilus</name>
    <dbReference type="NCBI Taxonomy" id="930132"/>
    <lineage>
        <taxon>Bacteria</taxon>
        <taxon>Bacillati</taxon>
        <taxon>Bacillota</taxon>
        <taxon>Bacilli</taxon>
        <taxon>Bacillales</taxon>
        <taxon>Bacillaceae</taxon>
        <taxon>Aquibacillus</taxon>
    </lineage>
</organism>
<evidence type="ECO:0000313" key="2">
    <source>
        <dbReference type="Proteomes" id="UP000799092"/>
    </source>
</evidence>
<dbReference type="EMBL" id="WJNG01000010">
    <property type="protein sequence ID" value="MRH43553.1"/>
    <property type="molecule type" value="Genomic_DNA"/>
</dbReference>
<protein>
    <recommendedName>
        <fullName evidence="3">Fe-S cluster assembly protein HesB</fullName>
    </recommendedName>
</protein>
<keyword evidence="2" id="KW-1185">Reference proteome</keyword>
<accession>A0A6A8DD04</accession>
<dbReference type="RefSeq" id="WP_153737183.1">
    <property type="nucleotide sequence ID" value="NZ_WJNG01000010.1"/>
</dbReference>
<dbReference type="OrthoDB" id="2355011at2"/>
<comment type="caution">
    <text evidence="1">The sequence shown here is derived from an EMBL/GenBank/DDBJ whole genome shotgun (WGS) entry which is preliminary data.</text>
</comment>
<gene>
    <name evidence="1" type="ORF">GH741_12770</name>
</gene>
<dbReference type="AlphaFoldDB" id="A0A6A8DD04"/>
<evidence type="ECO:0008006" key="3">
    <source>
        <dbReference type="Google" id="ProtNLM"/>
    </source>
</evidence>